<gene>
    <name evidence="1" type="ORF">BN9_062610</name>
</gene>
<organism evidence="1 2">
    <name type="scientific">Albugo candida</name>
    <dbReference type="NCBI Taxonomy" id="65357"/>
    <lineage>
        <taxon>Eukaryota</taxon>
        <taxon>Sar</taxon>
        <taxon>Stramenopiles</taxon>
        <taxon>Oomycota</taxon>
        <taxon>Peronosporomycetes</taxon>
        <taxon>Albuginales</taxon>
        <taxon>Albuginaceae</taxon>
        <taxon>Albugo</taxon>
    </lineage>
</organism>
<dbReference type="InParanoid" id="A0A024GES3"/>
<dbReference type="AlphaFoldDB" id="A0A024GES3"/>
<dbReference type="EMBL" id="CAIX01000097">
    <property type="protein sequence ID" value="CCI45364.1"/>
    <property type="molecule type" value="Genomic_DNA"/>
</dbReference>
<protein>
    <submittedName>
        <fullName evidence="1">Uncharacterized protein</fullName>
    </submittedName>
</protein>
<keyword evidence="2" id="KW-1185">Reference proteome</keyword>
<name>A0A024GES3_9STRA</name>
<dbReference type="Proteomes" id="UP000053237">
    <property type="component" value="Unassembled WGS sequence"/>
</dbReference>
<proteinExistence type="predicted"/>
<evidence type="ECO:0000313" key="2">
    <source>
        <dbReference type="Proteomes" id="UP000053237"/>
    </source>
</evidence>
<evidence type="ECO:0000313" key="1">
    <source>
        <dbReference type="EMBL" id="CCI45364.1"/>
    </source>
</evidence>
<comment type="caution">
    <text evidence="1">The sequence shown here is derived from an EMBL/GenBank/DDBJ whole genome shotgun (WGS) entry which is preliminary data.</text>
</comment>
<accession>A0A024GES3</accession>
<reference evidence="1 2" key="1">
    <citation type="submission" date="2012-05" db="EMBL/GenBank/DDBJ databases">
        <title>Recombination and specialization in a pathogen metapopulation.</title>
        <authorList>
            <person name="Gardiner A."/>
            <person name="Kemen E."/>
            <person name="Schultz-Larsen T."/>
            <person name="MacLean D."/>
            <person name="Van Oosterhout C."/>
            <person name="Jones J.D.G."/>
        </authorList>
    </citation>
    <scope>NUCLEOTIDE SEQUENCE [LARGE SCALE GENOMIC DNA]</scope>
    <source>
        <strain evidence="1 2">Ac Nc2</strain>
    </source>
</reference>
<sequence>MEASVDGTDFYSIQFRNNRGDRDDDTVVDYVSENGIVDGPFLHIQAASCQSSSVERSFGAKIFSSLDAIATFACQALLSCNIPRFTWKESGIIEKLPSKQQTILQKPIKSLYPTCKFPLPQFPSFFGFPSREKSLAVRVASRAKMSVPPEQLLGLAPLHNSVSPSHKAKMGQKISITSIDTHGESVEK</sequence>